<evidence type="ECO:0000256" key="1">
    <source>
        <dbReference type="ARBA" id="ARBA00003394"/>
    </source>
</evidence>
<dbReference type="SUPFAM" id="SSF53756">
    <property type="entry name" value="UDP-Glycosyltransferase/glycogen phosphorylase"/>
    <property type="match status" value="1"/>
</dbReference>
<evidence type="ECO:0000256" key="8">
    <source>
        <dbReference type="PIRSR" id="PIRSR639901-1"/>
    </source>
</evidence>
<feature type="site" description="Transition state stabilizer" evidence="9">
    <location>
        <position position="207"/>
    </location>
</feature>
<reference evidence="12 15" key="2">
    <citation type="submission" date="2023-11" db="EMBL/GenBank/DDBJ databases">
        <title>MicrobeMod: A computational toolkit for identifying prokaryotic methylation and restriction-modification with nanopore sequencing.</title>
        <authorList>
            <person name="Crits-Christoph A."/>
            <person name="Kang S.C."/>
            <person name="Lee H."/>
            <person name="Ostrov N."/>
        </authorList>
    </citation>
    <scope>NUCLEOTIDE SEQUENCE [LARGE SCALE GENOMIC DNA]</scope>
    <source>
        <strain evidence="12 15">ATCC 29145</strain>
    </source>
</reference>
<keyword evidence="12" id="KW-0328">Glycosyltransferase</keyword>
<feature type="site" description="Transition state stabilizer" evidence="9">
    <location>
        <position position="131"/>
    </location>
</feature>
<evidence type="ECO:0000256" key="5">
    <source>
        <dbReference type="ARBA" id="ARBA00022679"/>
    </source>
</evidence>
<gene>
    <name evidence="13" type="ORF">D3868_05015</name>
    <name evidence="12" type="ORF">SIM66_26090</name>
</gene>
<reference evidence="13 14" key="1">
    <citation type="submission" date="2018-09" db="EMBL/GenBank/DDBJ databases">
        <title>Whole genome based analysis of evolution and adaptive divergence in Indian and Brazilian strains of Azospirillum brasilense.</title>
        <authorList>
            <person name="Singh C."/>
            <person name="Tripathi A.K."/>
        </authorList>
    </citation>
    <scope>NUCLEOTIDE SEQUENCE [LARGE SCALE GENOMIC DNA]</scope>
    <source>
        <strain evidence="13 14">MTCC4038</strain>
    </source>
</reference>
<dbReference type="InterPro" id="IPR039901">
    <property type="entry name" value="Kdotransferase"/>
</dbReference>
<evidence type="ECO:0000313" key="12">
    <source>
        <dbReference type="EMBL" id="MDX5954643.1"/>
    </source>
</evidence>
<evidence type="ECO:0000256" key="4">
    <source>
        <dbReference type="ARBA" id="ARBA00019077"/>
    </source>
</evidence>
<evidence type="ECO:0000256" key="6">
    <source>
        <dbReference type="ARBA" id="ARBA00031445"/>
    </source>
</evidence>
<evidence type="ECO:0000256" key="3">
    <source>
        <dbReference type="ARBA" id="ARBA00012621"/>
    </source>
</evidence>
<accession>A0A0P0EYS7</accession>
<dbReference type="GO" id="GO:0043842">
    <property type="term" value="F:Kdo transferase activity"/>
    <property type="evidence" value="ECO:0007669"/>
    <property type="project" value="UniProtKB-EC"/>
</dbReference>
<keyword evidence="10" id="KW-0448">Lipopolysaccharide biosynthesis</keyword>
<dbReference type="PANTHER" id="PTHR42755:SF1">
    <property type="entry name" value="3-DEOXY-D-MANNO-OCTULOSONIC ACID TRANSFERASE, MITOCHONDRIAL-RELATED"/>
    <property type="match status" value="1"/>
</dbReference>
<evidence type="ECO:0000256" key="9">
    <source>
        <dbReference type="PIRSR" id="PIRSR639901-2"/>
    </source>
</evidence>
<dbReference type="InterPro" id="IPR007507">
    <property type="entry name" value="Glycos_transf_N"/>
</dbReference>
<keyword evidence="5 10" id="KW-0808">Transferase</keyword>
<evidence type="ECO:0000313" key="13">
    <source>
        <dbReference type="EMBL" id="QCO08456.1"/>
    </source>
</evidence>
<evidence type="ECO:0000313" key="15">
    <source>
        <dbReference type="Proteomes" id="UP001277471"/>
    </source>
</evidence>
<dbReference type="Gene3D" id="3.40.50.2000">
    <property type="entry name" value="Glycogen Phosphorylase B"/>
    <property type="match status" value="1"/>
</dbReference>
<dbReference type="AlphaFoldDB" id="A0A0P0EYS7"/>
<comment type="function">
    <text evidence="1 10">Involved in lipopolysaccharide (LPS) biosynthesis. Catalyzes the transfer of 3-deoxy-D-manno-octulosonate (Kdo) residue(s) from CMP-Kdo to lipid IV(A), the tetraacyldisaccharide-1,4'-bisphosphate precursor of lipid A.</text>
</comment>
<keyword evidence="10" id="KW-1003">Cell membrane</keyword>
<evidence type="ECO:0000256" key="10">
    <source>
        <dbReference type="RuleBase" id="RU365103"/>
    </source>
</evidence>
<name>A0A0P0EYS7_AZOBR</name>
<proteinExistence type="inferred from homology"/>
<dbReference type="UniPathway" id="UPA00958"/>
<comment type="similarity">
    <text evidence="10">Belongs to the glycosyltransferase group 1 family.</text>
</comment>
<dbReference type="GO" id="GO:0005886">
    <property type="term" value="C:plasma membrane"/>
    <property type="evidence" value="ECO:0007669"/>
    <property type="project" value="UniProtKB-SubCell"/>
</dbReference>
<sequence>MLQSLYRGLTTLAGPAVRLYLDRRLAAGKEDSARRGERFGTAARPRPPGRLAWIHAASVGEANSVLVLIDRLLDETPDLTILMTTGTVTSAELMGRRLPERAFHQYVPVDLPAAVDRFLDHWRPDLVLWTESEIWPNLLAAVRVRGIPAALVNARMSERSFNRWRCASGLITPLLSTFQVTLAQSEEDADRLRRLGAPGVVSVGNLKFSAEPPPADPTALATLRTACAGRPIWLLASTHPGEDELAATVHEALAERLPGLLTLLIPRHAHRGADIAALLRGRGLTVSRRGEGALPAAADAVHIADTMGEMGLFYRLAPVVCMGGSFVPHGGQNPVEPALLGCAVLYGPHMWNFAEITRQLEAAGGALPVPGAEALPDAVGRLLSDEADRARVVAGATTVTEGNRRTVDRALAALAPVLDAGRVRPAA</sequence>
<dbReference type="KEGG" id="abf:AMK58_10825"/>
<dbReference type="InterPro" id="IPR038107">
    <property type="entry name" value="Glycos_transf_N_sf"/>
</dbReference>
<dbReference type="RefSeq" id="WP_059398882.1">
    <property type="nucleotide sequence ID" value="NZ_CP012914.1"/>
</dbReference>
<dbReference type="Gene3D" id="3.40.50.11720">
    <property type="entry name" value="3-Deoxy-D-manno-octulosonic-acid transferase, N-terminal domain"/>
    <property type="match status" value="1"/>
</dbReference>
<keyword evidence="10" id="KW-0472">Membrane</keyword>
<evidence type="ECO:0000313" key="14">
    <source>
        <dbReference type="Proteomes" id="UP000298774"/>
    </source>
</evidence>
<organism evidence="13 14">
    <name type="scientific">Azospirillum brasilense</name>
    <dbReference type="NCBI Taxonomy" id="192"/>
    <lineage>
        <taxon>Bacteria</taxon>
        <taxon>Pseudomonadati</taxon>
        <taxon>Pseudomonadota</taxon>
        <taxon>Alphaproteobacteria</taxon>
        <taxon>Rhodospirillales</taxon>
        <taxon>Azospirillaceae</taxon>
        <taxon>Azospirillum</taxon>
    </lineage>
</organism>
<protein>
    <recommendedName>
        <fullName evidence="4 10">3-deoxy-D-manno-octulosonic acid transferase</fullName>
        <shortName evidence="10">Kdo transferase</shortName>
        <ecNumber evidence="3 10">2.4.99.12</ecNumber>
    </recommendedName>
    <alternativeName>
        <fullName evidence="6 10">Lipid IV(A) 3-deoxy-D-manno-octulosonic acid transferase</fullName>
    </alternativeName>
</protein>
<dbReference type="PANTHER" id="PTHR42755">
    <property type="entry name" value="3-DEOXY-MANNO-OCTULOSONATE CYTIDYLYLTRANSFERASE"/>
    <property type="match status" value="1"/>
</dbReference>
<comment type="subcellular location">
    <subcellularLocation>
        <location evidence="10">Cell membrane</location>
    </subcellularLocation>
</comment>
<dbReference type="Proteomes" id="UP001277471">
    <property type="component" value="Unassembled WGS sequence"/>
</dbReference>
<evidence type="ECO:0000256" key="2">
    <source>
        <dbReference type="ARBA" id="ARBA00004713"/>
    </source>
</evidence>
<dbReference type="EMBL" id="JAWXYC010000004">
    <property type="protein sequence ID" value="MDX5954643.1"/>
    <property type="molecule type" value="Genomic_DNA"/>
</dbReference>
<evidence type="ECO:0000259" key="11">
    <source>
        <dbReference type="Pfam" id="PF04413"/>
    </source>
</evidence>
<comment type="pathway">
    <text evidence="2 10">Bacterial outer membrane biogenesis; LPS core biosynthesis.</text>
</comment>
<dbReference type="FunFam" id="3.40.50.11720:FF:000001">
    <property type="entry name" value="3-deoxy-D-manno-octulosonic acid transferase"/>
    <property type="match status" value="1"/>
</dbReference>
<feature type="domain" description="3-deoxy-D-manno-octulosonic-acid transferase N-terminal" evidence="11">
    <location>
        <begin position="34"/>
        <end position="209"/>
    </location>
</feature>
<dbReference type="EC" id="2.4.99.12" evidence="3 10"/>
<feature type="active site" description="Proton acceptor" evidence="8">
    <location>
        <position position="61"/>
    </location>
</feature>
<dbReference type="Proteomes" id="UP000298774">
    <property type="component" value="Chromosome"/>
</dbReference>
<dbReference type="GeneID" id="56452487"/>
<evidence type="ECO:0000256" key="7">
    <source>
        <dbReference type="ARBA" id="ARBA00049183"/>
    </source>
</evidence>
<dbReference type="Pfam" id="PF04413">
    <property type="entry name" value="Glycos_transf_N"/>
    <property type="match status" value="1"/>
</dbReference>
<dbReference type="GO" id="GO:0009245">
    <property type="term" value="P:lipid A biosynthetic process"/>
    <property type="evidence" value="ECO:0007669"/>
    <property type="project" value="TreeGrafter"/>
</dbReference>
<dbReference type="GO" id="GO:0009244">
    <property type="term" value="P:lipopolysaccharide core region biosynthetic process"/>
    <property type="evidence" value="ECO:0007669"/>
    <property type="project" value="UniProtKB-UniRule"/>
</dbReference>
<keyword evidence="15" id="KW-1185">Reference proteome</keyword>
<comment type="catalytic activity">
    <reaction evidence="7 10">
        <text>lipid IVA (E. coli) + CMP-3-deoxy-beta-D-manno-octulosonate = alpha-Kdo-(2-&gt;6)-lipid IVA (E. coli) + CMP + H(+)</text>
        <dbReference type="Rhea" id="RHEA:28066"/>
        <dbReference type="ChEBI" id="CHEBI:15378"/>
        <dbReference type="ChEBI" id="CHEBI:58603"/>
        <dbReference type="ChEBI" id="CHEBI:60364"/>
        <dbReference type="ChEBI" id="CHEBI:60377"/>
        <dbReference type="ChEBI" id="CHEBI:85987"/>
        <dbReference type="EC" id="2.4.99.12"/>
    </reaction>
</comment>
<dbReference type="EMBL" id="CP032339">
    <property type="protein sequence ID" value="QCO08456.1"/>
    <property type="molecule type" value="Genomic_DNA"/>
</dbReference>